<dbReference type="InterPro" id="IPR007849">
    <property type="entry name" value="ATP10"/>
</dbReference>
<accession>A0A1G4IME5</accession>
<protein>
    <submittedName>
        <fullName evidence="1">LAMI_0A02388g1_1</fullName>
    </submittedName>
</protein>
<sequence length="275" mass="31735">MIKICQRSFSGSSRHLFLKKLQQHVNNTAPKEHVVKELLKPVGLDVAPRASTRYREGNSFKDMFNDAKTSERARELEVEFSRGGFYDVYTFRKTKGKLFLSPASYWRQDKALYFPHIQGRSLADSKTQNVEDSLRGKVSVVRAFTSEVGETLGRSYFEHDGKNYLQCEDGFRGAQIVEVNLTENFLKSLIVKLSLASLRQYVPGERHDRYFICRRDQLPFETRDKLQMNNLFTSYIFVVDPDLKIRWMACGGADDKDRELFSNCVKGVVKECSKP</sequence>
<reference evidence="1 2" key="1">
    <citation type="submission" date="2016-03" db="EMBL/GenBank/DDBJ databases">
        <authorList>
            <person name="Devillers H."/>
        </authorList>
    </citation>
    <scope>NUCLEOTIDE SEQUENCE [LARGE SCALE GENOMIC DNA]</scope>
    <source>
        <strain evidence="1">CBS 11717</strain>
    </source>
</reference>
<dbReference type="Pfam" id="PF05176">
    <property type="entry name" value="ATP-synt_10"/>
    <property type="match status" value="1"/>
</dbReference>
<dbReference type="Proteomes" id="UP000191024">
    <property type="component" value="Chromosome A"/>
</dbReference>
<dbReference type="PANTHER" id="PTHR28106:SF1">
    <property type="entry name" value="MITOCHONDRIAL ATPASE COMPLEX SUBUNIT ATP10"/>
    <property type="match status" value="1"/>
</dbReference>
<keyword evidence="2" id="KW-1185">Reference proteome</keyword>
<name>A0A1G4IME5_9SACH</name>
<evidence type="ECO:0000313" key="2">
    <source>
        <dbReference type="Proteomes" id="UP000191024"/>
    </source>
</evidence>
<dbReference type="OrthoDB" id="17089at2759"/>
<dbReference type="GO" id="GO:0005743">
    <property type="term" value="C:mitochondrial inner membrane"/>
    <property type="evidence" value="ECO:0007669"/>
    <property type="project" value="TreeGrafter"/>
</dbReference>
<evidence type="ECO:0000313" key="1">
    <source>
        <dbReference type="EMBL" id="SCU77801.1"/>
    </source>
</evidence>
<dbReference type="EMBL" id="LT598462">
    <property type="protein sequence ID" value="SCU77801.1"/>
    <property type="molecule type" value="Genomic_DNA"/>
</dbReference>
<dbReference type="GO" id="GO:0033615">
    <property type="term" value="P:mitochondrial proton-transporting ATP synthase complex assembly"/>
    <property type="evidence" value="ECO:0007669"/>
    <property type="project" value="TreeGrafter"/>
</dbReference>
<dbReference type="PANTHER" id="PTHR28106">
    <property type="entry name" value="MITOCHONDRIAL ATPASE COMPLEX SUBUNIT ATP10"/>
    <property type="match status" value="1"/>
</dbReference>
<dbReference type="AlphaFoldDB" id="A0A1G4IME5"/>
<organism evidence="1 2">
    <name type="scientific">Lachancea mirantina</name>
    <dbReference type="NCBI Taxonomy" id="1230905"/>
    <lineage>
        <taxon>Eukaryota</taxon>
        <taxon>Fungi</taxon>
        <taxon>Dikarya</taxon>
        <taxon>Ascomycota</taxon>
        <taxon>Saccharomycotina</taxon>
        <taxon>Saccharomycetes</taxon>
        <taxon>Saccharomycetales</taxon>
        <taxon>Saccharomycetaceae</taxon>
        <taxon>Lachancea</taxon>
    </lineage>
</organism>
<proteinExistence type="predicted"/>
<gene>
    <name evidence="1" type="ORF">LAMI_0A02388G</name>
</gene>